<dbReference type="VEuPathDB" id="FungiDB:JI435_081490"/>
<evidence type="ECO:0000256" key="1">
    <source>
        <dbReference type="ARBA" id="ARBA00008858"/>
    </source>
</evidence>
<dbReference type="InterPro" id="IPR017946">
    <property type="entry name" value="PLC-like_Pdiesterase_TIM-brl"/>
</dbReference>
<organism evidence="5 6">
    <name type="scientific">Phaeosphaeria nodorum (strain SN15 / ATCC MYA-4574 / FGSC 10173)</name>
    <name type="common">Glume blotch fungus</name>
    <name type="synonym">Parastagonospora nodorum</name>
    <dbReference type="NCBI Taxonomy" id="321614"/>
    <lineage>
        <taxon>Eukaryota</taxon>
        <taxon>Fungi</taxon>
        <taxon>Dikarya</taxon>
        <taxon>Ascomycota</taxon>
        <taxon>Pezizomycotina</taxon>
        <taxon>Dothideomycetes</taxon>
        <taxon>Pleosporomycetidae</taxon>
        <taxon>Pleosporales</taxon>
        <taxon>Pleosporineae</taxon>
        <taxon>Phaeosphaeriaceae</taxon>
        <taxon>Parastagonospora</taxon>
    </lineage>
</organism>
<dbReference type="PANTHER" id="PTHR31571:SF1">
    <property type="entry name" value="ALTERED INHERITANCE OF MITOCHONDRIA PROTEIN 6"/>
    <property type="match status" value="1"/>
</dbReference>
<feature type="region of interest" description="Disordered" evidence="3">
    <location>
        <begin position="1"/>
        <end position="43"/>
    </location>
</feature>
<dbReference type="EMBL" id="CP069024">
    <property type="protein sequence ID" value="QRC92794.1"/>
    <property type="molecule type" value="Genomic_DNA"/>
</dbReference>
<evidence type="ECO:0000256" key="2">
    <source>
        <dbReference type="ARBA" id="ARBA00014286"/>
    </source>
</evidence>
<keyword evidence="4" id="KW-1133">Transmembrane helix</keyword>
<protein>
    <recommendedName>
        <fullName evidence="2">Altered inheritance of mitochondria protein 6</fullName>
    </recommendedName>
</protein>
<sequence>MSGDSMHPKRFRDDEEDETASQASSNISLEELEAGRSRPKWYRRSGPSTLKRWFGTADPSKSDKRRAWCRWLVIGFVVLGFFGVISGIIYVSFVSTLIARLRPAPGHSGLDHIVGKWTEPDANGAFKYEWRDDFSRDIVPKNCHSHNDYWRRVPLYEALAAGCKSFEADVWLTEDNELLVSHSWKSTTTSQTLRTLYLDPLANIFEHRNVSGASISDREIGVFDAEPNTSTILLIDFKSDGHKIWPVLQAQLQAFRDKNWLTYFDGTTMHQGPLTVVGTGSTPFELVQQNSTDRYIFYDAPLGSISEPQYNSTNSLYASMNLKAAVGGMWLGRFSSKQESTLKQQIQAAEDKGLKSRYWDTPSWPISVRNNVWAKLVEFGVGMLNVDDLVSATRWDWDFCVVAGIALCGKK</sequence>
<keyword evidence="4" id="KW-0472">Membrane</keyword>
<dbReference type="AlphaFoldDB" id="A0A7U2EXJ5"/>
<gene>
    <name evidence="5" type="ORF">JI435_081490</name>
</gene>
<dbReference type="OrthoDB" id="4153866at2759"/>
<dbReference type="PROSITE" id="PS50007">
    <property type="entry name" value="PIPLC_X_DOMAIN"/>
    <property type="match status" value="1"/>
</dbReference>
<evidence type="ECO:0000313" key="6">
    <source>
        <dbReference type="Proteomes" id="UP000663193"/>
    </source>
</evidence>
<feature type="transmembrane region" description="Helical" evidence="4">
    <location>
        <begin position="71"/>
        <end position="93"/>
    </location>
</feature>
<accession>A0A7U2EXJ5</accession>
<dbReference type="PANTHER" id="PTHR31571">
    <property type="entry name" value="ALTERED INHERITANCE OF MITOCHONDRIA PROTEIN 6"/>
    <property type="match status" value="1"/>
</dbReference>
<proteinExistence type="inferred from homology"/>
<dbReference type="Proteomes" id="UP000663193">
    <property type="component" value="Chromosome 2"/>
</dbReference>
<evidence type="ECO:0000256" key="3">
    <source>
        <dbReference type="SAM" id="MobiDB-lite"/>
    </source>
</evidence>
<comment type="similarity">
    <text evidence="1">Belongs to the AIM6 family.</text>
</comment>
<evidence type="ECO:0000256" key="4">
    <source>
        <dbReference type="SAM" id="Phobius"/>
    </source>
</evidence>
<dbReference type="Gene3D" id="3.20.20.190">
    <property type="entry name" value="Phosphatidylinositol (PI) phosphodiesterase"/>
    <property type="match status" value="1"/>
</dbReference>
<dbReference type="GO" id="GO:0008081">
    <property type="term" value="F:phosphoric diester hydrolase activity"/>
    <property type="evidence" value="ECO:0007669"/>
    <property type="project" value="InterPro"/>
</dbReference>
<reference evidence="6" key="1">
    <citation type="journal article" date="2021" name="BMC Genomics">
        <title>Chromosome-level genome assembly and manually-curated proteome of model necrotroph Parastagonospora nodorum Sn15 reveals a genome-wide trove of candidate effector homologs, and redundancy of virulence-related functions within an accessory chromosome.</title>
        <authorList>
            <person name="Bertazzoni S."/>
            <person name="Jones D.A.B."/>
            <person name="Phan H.T."/>
            <person name="Tan K.-C."/>
            <person name="Hane J.K."/>
        </authorList>
    </citation>
    <scope>NUCLEOTIDE SEQUENCE [LARGE SCALE GENOMIC DNA]</scope>
    <source>
        <strain evidence="6">SN15 / ATCC MYA-4574 / FGSC 10173)</strain>
    </source>
</reference>
<dbReference type="GO" id="GO:0006629">
    <property type="term" value="P:lipid metabolic process"/>
    <property type="evidence" value="ECO:0007669"/>
    <property type="project" value="InterPro"/>
</dbReference>
<name>A0A7U2EXJ5_PHANO</name>
<dbReference type="SUPFAM" id="SSF51695">
    <property type="entry name" value="PLC-like phosphodiesterases"/>
    <property type="match status" value="1"/>
</dbReference>
<keyword evidence="6" id="KW-1185">Reference proteome</keyword>
<keyword evidence="4" id="KW-0812">Transmembrane</keyword>
<evidence type="ECO:0000313" key="5">
    <source>
        <dbReference type="EMBL" id="QRC92794.1"/>
    </source>
</evidence>
<dbReference type="InterPro" id="IPR051236">
    <property type="entry name" value="HAT_RTT109-like"/>
</dbReference>